<proteinExistence type="predicted"/>
<reference evidence="2" key="1">
    <citation type="submission" date="2009-12" db="EMBL/GenBank/DDBJ databases">
        <title>Complete sequence of Treponema azotonutricium strain ZAS-9.</title>
        <authorList>
            <person name="Tetu S.G."/>
            <person name="Matson E."/>
            <person name="Ren Q."/>
            <person name="Seshadri R."/>
            <person name="Elbourne L."/>
            <person name="Hassan K.A."/>
            <person name="Durkin A."/>
            <person name="Radune D."/>
            <person name="Mohamoud Y."/>
            <person name="Shay R."/>
            <person name="Jin S."/>
            <person name="Zhang X."/>
            <person name="Lucey K."/>
            <person name="Ballor N.R."/>
            <person name="Ottesen E."/>
            <person name="Rosenthal R."/>
            <person name="Allen A."/>
            <person name="Leadbetter J.R."/>
            <person name="Paulsen I.T."/>
        </authorList>
    </citation>
    <scope>NUCLEOTIDE SEQUENCE [LARGE SCALE GENOMIC DNA]</scope>
    <source>
        <strain evidence="2">ATCC BAA-888 / DSM 13862 / ZAS-9</strain>
    </source>
</reference>
<name>F5YAR2_LEAAZ</name>
<dbReference type="EMBL" id="CP001841">
    <property type="protein sequence ID" value="AEF83205.1"/>
    <property type="molecule type" value="Genomic_DNA"/>
</dbReference>
<protein>
    <submittedName>
        <fullName evidence="1">Uncharacterized protein</fullName>
    </submittedName>
</protein>
<dbReference type="eggNOG" id="ENOG5032QF6">
    <property type="taxonomic scope" value="Bacteria"/>
</dbReference>
<dbReference type="Proteomes" id="UP000009222">
    <property type="component" value="Chromosome"/>
</dbReference>
<evidence type="ECO:0000313" key="1">
    <source>
        <dbReference type="EMBL" id="AEF83205.1"/>
    </source>
</evidence>
<dbReference type="STRING" id="545695.TREAZ_1942"/>
<keyword evidence="2" id="KW-1185">Reference proteome</keyword>
<evidence type="ECO:0000313" key="2">
    <source>
        <dbReference type="Proteomes" id="UP000009222"/>
    </source>
</evidence>
<dbReference type="AlphaFoldDB" id="F5YAR2"/>
<organism evidence="1 2">
    <name type="scientific">Leadbettera azotonutricia (strain ATCC BAA-888 / DSM 13862 / ZAS-9)</name>
    <name type="common">Treponema azotonutricium</name>
    <dbReference type="NCBI Taxonomy" id="545695"/>
    <lineage>
        <taxon>Bacteria</taxon>
        <taxon>Pseudomonadati</taxon>
        <taxon>Spirochaetota</taxon>
        <taxon>Spirochaetia</taxon>
        <taxon>Spirochaetales</taxon>
        <taxon>Breznakiellaceae</taxon>
        <taxon>Leadbettera</taxon>
    </lineage>
</organism>
<dbReference type="KEGG" id="taz:TREAZ_1942"/>
<dbReference type="InParanoid" id="F5YAR2"/>
<reference evidence="1 2" key="2">
    <citation type="journal article" date="2011" name="ISME J.">
        <title>RNA-seq reveals cooperative metabolic interactions between two termite-gut spirochete species in co-culture.</title>
        <authorList>
            <person name="Rosenthal A.Z."/>
            <person name="Matson E.G."/>
            <person name="Eldar A."/>
            <person name="Leadbetter J.R."/>
        </authorList>
    </citation>
    <scope>NUCLEOTIDE SEQUENCE [LARGE SCALE GENOMIC DNA]</scope>
    <source>
        <strain evidence="2">ATCC BAA-888 / DSM 13862 / ZAS-9</strain>
    </source>
</reference>
<dbReference type="HOGENOM" id="CLU_3031143_0_0_12"/>
<accession>F5YAR2</accession>
<sequence length="57" mass="6709">MAKTKQRFCVDCLFCKVSAKSTKNNRLCYCSESKSEKNHKEKHWIEKKVCGDFLDMC</sequence>
<gene>
    <name evidence="1" type="ordered locus">TREAZ_1942</name>
</gene>